<evidence type="ECO:0000313" key="5">
    <source>
        <dbReference type="Proteomes" id="UP001054945"/>
    </source>
</evidence>
<dbReference type="Proteomes" id="UP001054945">
    <property type="component" value="Unassembled WGS sequence"/>
</dbReference>
<name>A0AAV4VR11_CAEEX</name>
<evidence type="ECO:0000259" key="3">
    <source>
        <dbReference type="PROSITE" id="PS50003"/>
    </source>
</evidence>
<dbReference type="GO" id="GO:0001664">
    <property type="term" value="F:G protein-coupled receptor binding"/>
    <property type="evidence" value="ECO:0007669"/>
    <property type="project" value="TreeGrafter"/>
</dbReference>
<dbReference type="InterPro" id="IPR001849">
    <property type="entry name" value="PH_domain"/>
</dbReference>
<comment type="caution">
    <text evidence="4">The sequence shown here is derived from an EMBL/GenBank/DDBJ whole genome shotgun (WGS) entry which is preliminary data.</text>
</comment>
<feature type="compositionally biased region" description="Pro residues" evidence="2">
    <location>
        <begin position="200"/>
        <end position="215"/>
    </location>
</feature>
<evidence type="ECO:0000256" key="2">
    <source>
        <dbReference type="SAM" id="MobiDB-lite"/>
    </source>
</evidence>
<evidence type="ECO:0000313" key="4">
    <source>
        <dbReference type="EMBL" id="GIY71928.1"/>
    </source>
</evidence>
<feature type="region of interest" description="Disordered" evidence="2">
    <location>
        <begin position="490"/>
        <end position="513"/>
    </location>
</feature>
<dbReference type="SMART" id="SM00233">
    <property type="entry name" value="PH"/>
    <property type="match status" value="1"/>
</dbReference>
<dbReference type="InterPro" id="IPR011993">
    <property type="entry name" value="PH-like_dom_sf"/>
</dbReference>
<proteinExistence type="predicted"/>
<accession>A0AAV4VR11</accession>
<evidence type="ECO:0000256" key="1">
    <source>
        <dbReference type="SAM" id="Coils"/>
    </source>
</evidence>
<dbReference type="GO" id="GO:0007186">
    <property type="term" value="P:G protein-coupled receptor signaling pathway"/>
    <property type="evidence" value="ECO:0007669"/>
    <property type="project" value="TreeGrafter"/>
</dbReference>
<feature type="compositionally biased region" description="Polar residues" evidence="2">
    <location>
        <begin position="182"/>
        <end position="195"/>
    </location>
</feature>
<protein>
    <submittedName>
        <fullName evidence="4">Rho guanine nucleotide exchange factor 11</fullName>
    </submittedName>
</protein>
<dbReference type="PANTHER" id="PTHR45872:SF2">
    <property type="entry name" value="RHO GUANINE NUCLEOTIDE EXCHANGE FACTOR 2, ISOFORM D"/>
    <property type="match status" value="1"/>
</dbReference>
<keyword evidence="1" id="KW-0175">Coiled coil</keyword>
<gene>
    <name evidence="4" type="primary">ARHGEF11</name>
    <name evidence="4" type="ORF">CEXT_531091</name>
</gene>
<dbReference type="GO" id="GO:0005737">
    <property type="term" value="C:cytoplasm"/>
    <property type="evidence" value="ECO:0007669"/>
    <property type="project" value="TreeGrafter"/>
</dbReference>
<dbReference type="Pfam" id="PF17838">
    <property type="entry name" value="PH_16"/>
    <property type="match status" value="1"/>
</dbReference>
<dbReference type="EMBL" id="BPLR01014869">
    <property type="protein sequence ID" value="GIY71928.1"/>
    <property type="molecule type" value="Genomic_DNA"/>
</dbReference>
<keyword evidence="5" id="KW-1185">Reference proteome</keyword>
<dbReference type="Gene3D" id="2.30.29.30">
    <property type="entry name" value="Pleckstrin-homology domain (PH domain)/Phosphotyrosine-binding domain (PTB)"/>
    <property type="match status" value="1"/>
</dbReference>
<reference evidence="4 5" key="1">
    <citation type="submission" date="2021-06" db="EMBL/GenBank/DDBJ databases">
        <title>Caerostris extrusa draft genome.</title>
        <authorList>
            <person name="Kono N."/>
            <person name="Arakawa K."/>
        </authorList>
    </citation>
    <scope>NUCLEOTIDE SEQUENCE [LARGE SCALE GENOMIC DNA]</scope>
</reference>
<sequence>MDKSSFEKIEHPVVQSFKNLDLTEHKLLYEGPLLWRHSKQKHIEMHVVLMEDILILFQKQDEKYILKFHNTILTSGREDTKIMHSPILRVQNIFSRENATDKRTFFIVSSSELHAIYEFVAATASEKKVWCNYIDKTAQEFKRKVAKSLEASHPVPEPPSPIEPAPENTEVETKTKNVEPTPDSTESSNKTQSTVSPENNLPPPEPEEPSPPPSEPPDDTPQRAKQVGHDEDASESGDRSKRLQHIQILEITEGPQLIEPSEVIVSSGAVCETAEPVLTPFEKLRRKDLEISKAIEEKEVITAEILQITLEDLKNPQDIQEDTKDMNALDLITVAVQQGNKLASCLNEGLSLEETPPIIDSESSENLPILEHTSSHENTSTFTSFCRLKGVPLQSLLPVSTALNQSLAQLVVMISNMEEERKQLRKELANCQEQIHQLHEAHRHCITQSQSPSMHSRPSSFVSVASTASDGMSEFFESQHLFSVLEKSEEGASVSPIPKEPAEISSLVNEDSLPTERRTLEEISELDDRTCDQTLDASYCDVQNSATNANESSPTEDDSVCRTVQDEHTVDPVYL</sequence>
<dbReference type="PROSITE" id="PS50003">
    <property type="entry name" value="PH_DOMAIN"/>
    <property type="match status" value="1"/>
</dbReference>
<organism evidence="4 5">
    <name type="scientific">Caerostris extrusa</name>
    <name type="common">Bark spider</name>
    <name type="synonym">Caerostris bankana</name>
    <dbReference type="NCBI Taxonomy" id="172846"/>
    <lineage>
        <taxon>Eukaryota</taxon>
        <taxon>Metazoa</taxon>
        <taxon>Ecdysozoa</taxon>
        <taxon>Arthropoda</taxon>
        <taxon>Chelicerata</taxon>
        <taxon>Arachnida</taxon>
        <taxon>Araneae</taxon>
        <taxon>Araneomorphae</taxon>
        <taxon>Entelegynae</taxon>
        <taxon>Araneoidea</taxon>
        <taxon>Araneidae</taxon>
        <taxon>Caerostris</taxon>
    </lineage>
</organism>
<dbReference type="InterPro" id="IPR041020">
    <property type="entry name" value="PH_16"/>
</dbReference>
<feature type="coiled-coil region" evidence="1">
    <location>
        <begin position="407"/>
        <end position="441"/>
    </location>
</feature>
<dbReference type="GO" id="GO:0005085">
    <property type="term" value="F:guanyl-nucleotide exchange factor activity"/>
    <property type="evidence" value="ECO:0007669"/>
    <property type="project" value="TreeGrafter"/>
</dbReference>
<dbReference type="PANTHER" id="PTHR45872">
    <property type="entry name" value="RHO GUANINE NUCLEOTIDE EXCHANGE FACTOR 2, ISOFORM D"/>
    <property type="match status" value="1"/>
</dbReference>
<dbReference type="AlphaFoldDB" id="A0AAV4VR11"/>
<feature type="region of interest" description="Disordered" evidence="2">
    <location>
        <begin position="149"/>
        <end position="242"/>
    </location>
</feature>
<feature type="compositionally biased region" description="Basic and acidic residues" evidence="2">
    <location>
        <begin position="227"/>
        <end position="241"/>
    </location>
</feature>
<feature type="compositionally biased region" description="Pro residues" evidence="2">
    <location>
        <begin position="155"/>
        <end position="164"/>
    </location>
</feature>
<dbReference type="SUPFAM" id="SSF50729">
    <property type="entry name" value="PH domain-like"/>
    <property type="match status" value="1"/>
</dbReference>
<feature type="domain" description="PH" evidence="3">
    <location>
        <begin position="26"/>
        <end position="139"/>
    </location>
</feature>